<evidence type="ECO:0000313" key="2">
    <source>
        <dbReference type="Proteomes" id="UP000466848"/>
    </source>
</evidence>
<sequence>METKHQELFESNAPKIYSELPSLKTDPIIKWLLKNVFKERYLFYDKPQKTAVCSCCGAVEMPEDVKHDRQGECPKCHAKVTYRSAGIGRGKLTGRVRILIFQKKGKTVYATTNFVYADYGEGKVRLFKDVDGVFKFNRKEQQGYQTSYGYFEGGRWIEQKNIRVPHRQSDWGNAPLYLYGANLKQVFQGTDLRYCQLAEQAKEWYPKTFLKLVDLNAKYESIEKLHKVGLDHLIESKLVGEHGSAAVRWKKTNLSEILQLTKPELIKAREMKISLEGLERYKIARDCGLPVHIGNKCEYDMDVLKTLRSCQKLIEPRKLYRYIKKQEDTAAGYRLYTVAKDYNDYIKECKELELDLSDKAILLPKDLQAAHARTSAQVKVKADPEQQEQIKRKAKKLRYLGFQDGNLLIRIAETAGEIIEEGKLIGHCVGGYVDGVAAGRTNIFFVRKSSEPEEPYFTLEMKKEKGEYRMVQCRGGGRNKGNGTMPEDVKAFIDKWMAEVVNAKPKKRKKVA</sequence>
<proteinExistence type="predicted"/>
<name>A0A858BUZ0_9FIRM</name>
<dbReference type="AlphaFoldDB" id="A0A858BUZ0"/>
<dbReference type="EMBL" id="CP048649">
    <property type="protein sequence ID" value="QIB68594.1"/>
    <property type="molecule type" value="Genomic_DNA"/>
</dbReference>
<dbReference type="RefSeq" id="WP_163065457.1">
    <property type="nucleotide sequence ID" value="NZ_CP048649.1"/>
</dbReference>
<dbReference type="InterPro" id="IPR025586">
    <property type="entry name" value="PcfJ"/>
</dbReference>
<gene>
    <name evidence="1" type="ORF">Ami103574_04330</name>
</gene>
<evidence type="ECO:0000313" key="1">
    <source>
        <dbReference type="EMBL" id="QIB68594.1"/>
    </source>
</evidence>
<accession>A0A858BUZ0</accession>
<evidence type="ECO:0008006" key="3">
    <source>
        <dbReference type="Google" id="ProtNLM"/>
    </source>
</evidence>
<dbReference type="Proteomes" id="UP000466848">
    <property type="component" value="Chromosome"/>
</dbReference>
<protein>
    <recommendedName>
        <fullName evidence="3">PcfJ-like protein</fullName>
    </recommendedName>
</protein>
<dbReference type="Pfam" id="PF14284">
    <property type="entry name" value="PcfJ"/>
    <property type="match status" value="1"/>
</dbReference>
<reference evidence="1 2" key="1">
    <citation type="submission" date="2020-02" db="EMBL/GenBank/DDBJ databases">
        <authorList>
            <person name="Kim Y.B."/>
            <person name="Roh S.W."/>
        </authorList>
    </citation>
    <scope>NUCLEOTIDE SEQUENCE [LARGE SCALE GENOMIC DNA]</scope>
    <source>
        <strain evidence="1 2">DSM 103574</strain>
    </source>
</reference>
<keyword evidence="2" id="KW-1185">Reference proteome</keyword>
<organism evidence="1 2">
    <name type="scientific">Aminipila butyrica</name>
    <dbReference type="NCBI Taxonomy" id="433296"/>
    <lineage>
        <taxon>Bacteria</taxon>
        <taxon>Bacillati</taxon>
        <taxon>Bacillota</taxon>
        <taxon>Clostridia</taxon>
        <taxon>Peptostreptococcales</taxon>
        <taxon>Anaerovoracaceae</taxon>
        <taxon>Aminipila</taxon>
    </lineage>
</organism>
<dbReference type="KEGG" id="abut:Ami103574_04330"/>